<reference evidence="2" key="1">
    <citation type="submission" date="2014-09" db="EMBL/GenBank/DDBJ databases">
        <authorList>
            <person name="Magalhaes I.L.F."/>
            <person name="Oliveira U."/>
            <person name="Santos F.R."/>
            <person name="Vidigal T.H.D.A."/>
            <person name="Brescovit A.D."/>
            <person name="Santos A.J."/>
        </authorList>
    </citation>
    <scope>NUCLEOTIDE SEQUENCE</scope>
    <source>
        <tissue evidence="2">Shoot tissue taken approximately 20 cm above the soil surface</tissue>
    </source>
</reference>
<feature type="region of interest" description="Disordered" evidence="1">
    <location>
        <begin position="13"/>
        <end position="47"/>
    </location>
</feature>
<protein>
    <submittedName>
        <fullName evidence="2">Uncharacterized protein</fullName>
    </submittedName>
</protein>
<feature type="compositionally biased region" description="Polar residues" evidence="1">
    <location>
        <begin position="14"/>
        <end position="29"/>
    </location>
</feature>
<feature type="compositionally biased region" description="Low complexity" evidence="1">
    <location>
        <begin position="30"/>
        <end position="42"/>
    </location>
</feature>
<sequence length="57" mass="6776">MWLLVWRPKPPLCSQVQGQQPNEGVQPFNSRPQQQKPRQSQRGTSQLLRCLERHLKR</sequence>
<evidence type="ECO:0000256" key="1">
    <source>
        <dbReference type="SAM" id="MobiDB-lite"/>
    </source>
</evidence>
<proteinExistence type="predicted"/>
<accession>A0A0A9FPE9</accession>
<reference evidence="2" key="2">
    <citation type="journal article" date="2015" name="Data Brief">
        <title>Shoot transcriptome of the giant reed, Arundo donax.</title>
        <authorList>
            <person name="Barrero R.A."/>
            <person name="Guerrero F.D."/>
            <person name="Moolhuijzen P."/>
            <person name="Goolsby J.A."/>
            <person name="Tidwell J."/>
            <person name="Bellgard S.E."/>
            <person name="Bellgard M.I."/>
        </authorList>
    </citation>
    <scope>NUCLEOTIDE SEQUENCE</scope>
    <source>
        <tissue evidence="2">Shoot tissue taken approximately 20 cm above the soil surface</tissue>
    </source>
</reference>
<dbReference type="AlphaFoldDB" id="A0A0A9FPE9"/>
<dbReference type="EMBL" id="GBRH01187723">
    <property type="protein sequence ID" value="JAE10173.1"/>
    <property type="molecule type" value="Transcribed_RNA"/>
</dbReference>
<evidence type="ECO:0000313" key="2">
    <source>
        <dbReference type="EMBL" id="JAE10173.1"/>
    </source>
</evidence>
<name>A0A0A9FPE9_ARUDO</name>
<organism evidence="2">
    <name type="scientific">Arundo donax</name>
    <name type="common">Giant reed</name>
    <name type="synonym">Donax arundinaceus</name>
    <dbReference type="NCBI Taxonomy" id="35708"/>
    <lineage>
        <taxon>Eukaryota</taxon>
        <taxon>Viridiplantae</taxon>
        <taxon>Streptophyta</taxon>
        <taxon>Embryophyta</taxon>
        <taxon>Tracheophyta</taxon>
        <taxon>Spermatophyta</taxon>
        <taxon>Magnoliopsida</taxon>
        <taxon>Liliopsida</taxon>
        <taxon>Poales</taxon>
        <taxon>Poaceae</taxon>
        <taxon>PACMAD clade</taxon>
        <taxon>Arundinoideae</taxon>
        <taxon>Arundineae</taxon>
        <taxon>Arundo</taxon>
    </lineage>
</organism>